<organism evidence="3 4">
    <name type="scientific">Novosphingobium pentaromativorans US6-1</name>
    <dbReference type="NCBI Taxonomy" id="1088721"/>
    <lineage>
        <taxon>Bacteria</taxon>
        <taxon>Pseudomonadati</taxon>
        <taxon>Pseudomonadota</taxon>
        <taxon>Alphaproteobacteria</taxon>
        <taxon>Sphingomonadales</taxon>
        <taxon>Sphingomonadaceae</taxon>
        <taxon>Novosphingobium</taxon>
    </lineage>
</organism>
<dbReference type="InterPro" id="IPR029058">
    <property type="entry name" value="AB_hydrolase_fold"/>
</dbReference>
<dbReference type="InterPro" id="IPR013094">
    <property type="entry name" value="AB_hydrolase_3"/>
</dbReference>
<evidence type="ECO:0000313" key="4">
    <source>
        <dbReference type="Proteomes" id="UP000004030"/>
    </source>
</evidence>
<protein>
    <recommendedName>
        <fullName evidence="2">Alpha/beta hydrolase fold-3 domain-containing protein</fullName>
    </recommendedName>
</protein>
<dbReference type="GO" id="GO:0016787">
    <property type="term" value="F:hydrolase activity"/>
    <property type="evidence" value="ECO:0007669"/>
    <property type="project" value="UniProtKB-KW"/>
</dbReference>
<dbReference type="Proteomes" id="UP000004030">
    <property type="component" value="Unassembled WGS sequence"/>
</dbReference>
<keyword evidence="1" id="KW-0378">Hydrolase</keyword>
<dbReference type="KEGG" id="npn:JI59_21425"/>
<accession>G6EGP8</accession>
<dbReference type="eggNOG" id="COG0657">
    <property type="taxonomic scope" value="Bacteria"/>
</dbReference>
<evidence type="ECO:0000259" key="2">
    <source>
        <dbReference type="Pfam" id="PF07859"/>
    </source>
</evidence>
<dbReference type="AlphaFoldDB" id="G6EGP8"/>
<gene>
    <name evidence="3" type="ORF">NSU_3519</name>
</gene>
<evidence type="ECO:0000313" key="3">
    <source>
        <dbReference type="EMBL" id="EHJ59491.1"/>
    </source>
</evidence>
<sequence length="319" mass="34484">MAEIHPEARAAQIDLVLDWARKAGLQGWNSKDCPTSRETFRAASAIKIVSPLPDLAQVSDISLSLRSGKRPARLYQSSLERDLPTIIYVHGGGYVVGGLVEADAECRRLAHSIGANLVSITYRLAPEYRYPSGIEDVQDAIGAICAGEAGIPCDRFAVLGVSAGAGLAVAAIRRILDEGGRKPAAAALLSPWLDLTLSLPSCDLYGTGHFQELSQLLDFRALYLPDGMTATARPELAPARNPLPENWPSTILLAAELDPLADDTALFQRRLAEAGIDHQCRYARGHLHGFHTWWQHMPSILPDLAWLDSAIASALRGVE</sequence>
<dbReference type="RefSeq" id="WP_007014427.1">
    <property type="nucleotide sequence ID" value="NZ_AGFM01000056.1"/>
</dbReference>
<dbReference type="SUPFAM" id="SSF53474">
    <property type="entry name" value="alpha/beta-Hydrolases"/>
    <property type="match status" value="1"/>
</dbReference>
<name>G6EGP8_9SPHN</name>
<dbReference type="PANTHER" id="PTHR48081:SF8">
    <property type="entry name" value="ALPHA_BETA HYDROLASE FOLD-3 DOMAIN-CONTAINING PROTEIN-RELATED"/>
    <property type="match status" value="1"/>
</dbReference>
<dbReference type="Gene3D" id="3.40.50.1820">
    <property type="entry name" value="alpha/beta hydrolase"/>
    <property type="match status" value="1"/>
</dbReference>
<dbReference type="EMBL" id="AGFM01000056">
    <property type="protein sequence ID" value="EHJ59491.1"/>
    <property type="molecule type" value="Genomic_DNA"/>
</dbReference>
<comment type="caution">
    <text evidence="3">The sequence shown here is derived from an EMBL/GenBank/DDBJ whole genome shotgun (WGS) entry which is preliminary data.</text>
</comment>
<dbReference type="Pfam" id="PF07859">
    <property type="entry name" value="Abhydrolase_3"/>
    <property type="match status" value="1"/>
</dbReference>
<dbReference type="InterPro" id="IPR050300">
    <property type="entry name" value="GDXG_lipolytic_enzyme"/>
</dbReference>
<keyword evidence="4" id="KW-1185">Reference proteome</keyword>
<dbReference type="PANTHER" id="PTHR48081">
    <property type="entry name" value="AB HYDROLASE SUPERFAMILY PROTEIN C4A8.06C"/>
    <property type="match status" value="1"/>
</dbReference>
<reference evidence="3 4" key="1">
    <citation type="journal article" date="2012" name="J. Bacteriol.">
        <title>Genome sequence of benzo(a)pyrene-degrading bacterium Novosphingobium pentaromativorans US6-1.</title>
        <authorList>
            <person name="Luo Y.R."/>
            <person name="Kang S.G."/>
            <person name="Kim S.J."/>
            <person name="Kim M.R."/>
            <person name="Li N."/>
            <person name="Lee J.H."/>
            <person name="Kwon K.K."/>
        </authorList>
    </citation>
    <scope>NUCLEOTIDE SEQUENCE [LARGE SCALE GENOMIC DNA]</scope>
    <source>
        <strain evidence="3 4">US6-1</strain>
    </source>
</reference>
<dbReference type="PATRIC" id="fig|1088721.3.peg.3473"/>
<evidence type="ECO:0000256" key="1">
    <source>
        <dbReference type="ARBA" id="ARBA00022801"/>
    </source>
</evidence>
<feature type="domain" description="Alpha/beta hydrolase fold-3" evidence="2">
    <location>
        <begin position="86"/>
        <end position="291"/>
    </location>
</feature>
<proteinExistence type="predicted"/>